<dbReference type="Pfam" id="PF01596">
    <property type="entry name" value="Methyltransf_3"/>
    <property type="match status" value="1"/>
</dbReference>
<name>A0A2P7YYZ2_9ASCO</name>
<dbReference type="Proteomes" id="UP000241107">
    <property type="component" value="Unassembled WGS sequence"/>
</dbReference>
<evidence type="ECO:0000313" key="7">
    <source>
        <dbReference type="EMBL" id="PSK41160.1"/>
    </source>
</evidence>
<keyword evidence="5" id="KW-0128">Catecholamine metabolism</keyword>
<comment type="similarity">
    <text evidence="6">Belongs to the class I-like SAM-binding methyltransferase superfamily. Cation-dependent O-methyltransferase family.</text>
</comment>
<dbReference type="RefSeq" id="XP_024715859.1">
    <property type="nucleotide sequence ID" value="XM_024856260.1"/>
</dbReference>
<dbReference type="InterPro" id="IPR029063">
    <property type="entry name" value="SAM-dependent_MTases_sf"/>
</dbReference>
<evidence type="ECO:0000256" key="3">
    <source>
        <dbReference type="ARBA" id="ARBA00022679"/>
    </source>
</evidence>
<proteinExistence type="inferred from homology"/>
<keyword evidence="4" id="KW-0949">S-adenosyl-L-methionine</keyword>
<reference evidence="7 8" key="1">
    <citation type="submission" date="2018-03" db="EMBL/GenBank/DDBJ databases">
        <title>Candida pseudohaemulonii genome assembly and annotation.</title>
        <authorList>
            <person name="Munoz J.F."/>
            <person name="Gade L.G."/>
            <person name="Chow N.A."/>
            <person name="Litvintseva A.P."/>
            <person name="Loparev V.N."/>
            <person name="Cuomo C.A."/>
        </authorList>
    </citation>
    <scope>NUCLEOTIDE SEQUENCE [LARGE SCALE GENOMIC DNA]</scope>
    <source>
        <strain evidence="7 8">B12108</strain>
    </source>
</reference>
<sequence>MGKEQDLLKYIESSDNYESLKNNPQKVIEAIEEYLNTNKVGFMTIGLQKGELIIEEMRKVSPQIMIELGCYIGYSAILFGNELRRLNAGGTKASADFKYYSFEANEEFALIAQKLIDLAGLSEEVEIIIGEAGTTLPEFEQRLNREKKTYTPVDFVFIDHWKDLYVPDLRVLESLNLIYPGTVICADNIYRPGAPEYVAYVQSTPQERQKHNQTVENRSGKMYAGRWNVLYDLRTVPVKTAGRDFEDAVEITRCVEYLSG</sequence>
<dbReference type="SUPFAM" id="SSF53335">
    <property type="entry name" value="S-adenosyl-L-methionine-dependent methyltransferases"/>
    <property type="match status" value="1"/>
</dbReference>
<evidence type="ECO:0000256" key="2">
    <source>
        <dbReference type="ARBA" id="ARBA00022603"/>
    </source>
</evidence>
<dbReference type="EC" id="2.1.1.6" evidence="1"/>
<accession>A0A2P7YYZ2</accession>
<dbReference type="Gene3D" id="3.40.50.150">
    <property type="entry name" value="Vaccinia Virus protein VP39"/>
    <property type="match status" value="1"/>
</dbReference>
<keyword evidence="3" id="KW-0808">Transferase</keyword>
<evidence type="ECO:0000313" key="8">
    <source>
        <dbReference type="Proteomes" id="UP000241107"/>
    </source>
</evidence>
<evidence type="ECO:0000256" key="4">
    <source>
        <dbReference type="ARBA" id="ARBA00022691"/>
    </source>
</evidence>
<dbReference type="EMBL" id="PYFQ01000001">
    <property type="protein sequence ID" value="PSK41160.1"/>
    <property type="molecule type" value="Genomic_DNA"/>
</dbReference>
<organism evidence="7 8">
    <name type="scientific">Candidozyma pseudohaemuli</name>
    <dbReference type="NCBI Taxonomy" id="418784"/>
    <lineage>
        <taxon>Eukaryota</taxon>
        <taxon>Fungi</taxon>
        <taxon>Dikarya</taxon>
        <taxon>Ascomycota</taxon>
        <taxon>Saccharomycotina</taxon>
        <taxon>Pichiomycetes</taxon>
        <taxon>Metschnikowiaceae</taxon>
        <taxon>Candidozyma</taxon>
    </lineage>
</organism>
<dbReference type="OrthoDB" id="186626at2759"/>
<dbReference type="PANTHER" id="PTHR43836:SF2">
    <property type="entry name" value="CATECHOL O-METHYLTRANSFERASE 1-RELATED"/>
    <property type="match status" value="1"/>
</dbReference>
<dbReference type="InterPro" id="IPR002935">
    <property type="entry name" value="SAM_O-MeTrfase"/>
</dbReference>
<dbReference type="GeneID" id="36564225"/>
<evidence type="ECO:0000256" key="6">
    <source>
        <dbReference type="ARBA" id="ARBA00023453"/>
    </source>
</evidence>
<dbReference type="STRING" id="418784.A0A2P7YYZ2"/>
<dbReference type="PROSITE" id="PS51682">
    <property type="entry name" value="SAM_OMT_I"/>
    <property type="match status" value="1"/>
</dbReference>
<dbReference type="GO" id="GO:0006584">
    <property type="term" value="P:catecholamine metabolic process"/>
    <property type="evidence" value="ECO:0007669"/>
    <property type="project" value="UniProtKB-KW"/>
</dbReference>
<evidence type="ECO:0000256" key="1">
    <source>
        <dbReference type="ARBA" id="ARBA00012880"/>
    </source>
</evidence>
<protein>
    <recommendedName>
        <fullName evidence="1">catechol O-methyltransferase</fullName>
        <ecNumber evidence="1">2.1.1.6</ecNumber>
    </recommendedName>
</protein>
<keyword evidence="2" id="KW-0489">Methyltransferase</keyword>
<dbReference type="AlphaFoldDB" id="A0A2P7YYZ2"/>
<dbReference type="GO" id="GO:0008171">
    <property type="term" value="F:O-methyltransferase activity"/>
    <property type="evidence" value="ECO:0007669"/>
    <property type="project" value="InterPro"/>
</dbReference>
<comment type="caution">
    <text evidence="7">The sequence shown here is derived from an EMBL/GenBank/DDBJ whole genome shotgun (WGS) entry which is preliminary data.</text>
</comment>
<dbReference type="GO" id="GO:0032259">
    <property type="term" value="P:methylation"/>
    <property type="evidence" value="ECO:0007669"/>
    <property type="project" value="UniProtKB-KW"/>
</dbReference>
<evidence type="ECO:0000256" key="5">
    <source>
        <dbReference type="ARBA" id="ARBA00022939"/>
    </source>
</evidence>
<dbReference type="PANTHER" id="PTHR43836">
    <property type="entry name" value="CATECHOL O-METHYLTRANSFERASE 1-RELATED"/>
    <property type="match status" value="1"/>
</dbReference>
<dbReference type="VEuPathDB" id="FungiDB:C7M61_000833"/>
<gene>
    <name evidence="7" type="ORF">C7M61_000833</name>
</gene>
<keyword evidence="8" id="KW-1185">Reference proteome</keyword>